<organism evidence="1 2">
    <name type="scientific">Saccharopolyspora phatthalungensis</name>
    <dbReference type="NCBI Taxonomy" id="664693"/>
    <lineage>
        <taxon>Bacteria</taxon>
        <taxon>Bacillati</taxon>
        <taxon>Actinomycetota</taxon>
        <taxon>Actinomycetes</taxon>
        <taxon>Pseudonocardiales</taxon>
        <taxon>Pseudonocardiaceae</taxon>
        <taxon>Saccharopolyspora</taxon>
    </lineage>
</organism>
<dbReference type="Proteomes" id="UP000584374">
    <property type="component" value="Unassembled WGS sequence"/>
</dbReference>
<protein>
    <submittedName>
        <fullName evidence="1">Uncharacterized protein</fullName>
    </submittedName>
</protein>
<dbReference type="AlphaFoldDB" id="A0A840Q959"/>
<accession>A0A840Q959</accession>
<gene>
    <name evidence="1" type="ORF">BJ970_004001</name>
</gene>
<reference evidence="1 2" key="1">
    <citation type="submission" date="2020-08" db="EMBL/GenBank/DDBJ databases">
        <title>Sequencing the genomes of 1000 actinobacteria strains.</title>
        <authorList>
            <person name="Klenk H.-P."/>
        </authorList>
    </citation>
    <scope>NUCLEOTIDE SEQUENCE [LARGE SCALE GENOMIC DNA]</scope>
    <source>
        <strain evidence="1 2">DSM 45584</strain>
    </source>
</reference>
<proteinExistence type="predicted"/>
<evidence type="ECO:0000313" key="2">
    <source>
        <dbReference type="Proteomes" id="UP000584374"/>
    </source>
</evidence>
<dbReference type="PROSITE" id="PS51257">
    <property type="entry name" value="PROKAR_LIPOPROTEIN"/>
    <property type="match status" value="1"/>
</dbReference>
<dbReference type="RefSeq" id="WP_184727603.1">
    <property type="nucleotide sequence ID" value="NZ_JACHIW010000001.1"/>
</dbReference>
<evidence type="ECO:0000313" key="1">
    <source>
        <dbReference type="EMBL" id="MBB5156467.1"/>
    </source>
</evidence>
<comment type="caution">
    <text evidence="1">The sequence shown here is derived from an EMBL/GenBank/DDBJ whole genome shotgun (WGS) entry which is preliminary data.</text>
</comment>
<keyword evidence="2" id="KW-1185">Reference proteome</keyword>
<name>A0A840Q959_9PSEU</name>
<dbReference type="EMBL" id="JACHIW010000001">
    <property type="protein sequence ID" value="MBB5156467.1"/>
    <property type="molecule type" value="Genomic_DNA"/>
</dbReference>
<sequence length="78" mass="7962">MSTARSVSEGGEVVARWGQKVATAPLVITGCWPGIGGSATGAGWVASQRVIVMVVCARRRRTGVSGASLATICSCGRR</sequence>